<dbReference type="InterPro" id="IPR000524">
    <property type="entry name" value="Tscrpt_reg_HTH_GntR"/>
</dbReference>
<dbReference type="GO" id="GO:0003700">
    <property type="term" value="F:DNA-binding transcription factor activity"/>
    <property type="evidence" value="ECO:0007669"/>
    <property type="project" value="InterPro"/>
</dbReference>
<keyword evidence="6" id="KW-1185">Reference proteome</keyword>
<dbReference type="Proteomes" id="UP000215694">
    <property type="component" value="Unassembled WGS sequence"/>
</dbReference>
<dbReference type="InterPro" id="IPR036390">
    <property type="entry name" value="WH_DNA-bd_sf"/>
</dbReference>
<dbReference type="PANTHER" id="PTHR38445:SF6">
    <property type="entry name" value="GNTR-FAMILY TRANSCRIPTIONAL REGULATOR"/>
    <property type="match status" value="1"/>
</dbReference>
<sequence length="118" mass="13791">MKFEIDNKSPIYLQIIKHIKRKIVIGDLEPGDSVPSRREMALSLNVNLNTVQRAYKEMGEMGIINTYKNYQSNITTDENILKNIKMELIRESLDLFLEDMKAIKVSKEEVIEIIKDKY</sequence>
<dbReference type="InterPro" id="IPR036388">
    <property type="entry name" value="WH-like_DNA-bd_sf"/>
</dbReference>
<dbReference type="GO" id="GO:0003677">
    <property type="term" value="F:DNA binding"/>
    <property type="evidence" value="ECO:0007669"/>
    <property type="project" value="UniProtKB-KW"/>
</dbReference>
<keyword evidence="2" id="KW-0238">DNA-binding</keyword>
<dbReference type="Pfam" id="PF00392">
    <property type="entry name" value="GntR"/>
    <property type="match status" value="1"/>
</dbReference>
<dbReference type="RefSeq" id="WP_094367695.1">
    <property type="nucleotide sequence ID" value="NZ_NOJY02000012.1"/>
</dbReference>
<dbReference type="OrthoDB" id="163333at2"/>
<keyword evidence="3" id="KW-0804">Transcription</keyword>
<organism evidence="5 6">
    <name type="scientific">Romboutsia weinsteinii</name>
    <dbReference type="NCBI Taxonomy" id="2020949"/>
    <lineage>
        <taxon>Bacteria</taxon>
        <taxon>Bacillati</taxon>
        <taxon>Bacillota</taxon>
        <taxon>Clostridia</taxon>
        <taxon>Peptostreptococcales</taxon>
        <taxon>Peptostreptococcaceae</taxon>
        <taxon>Romboutsia</taxon>
    </lineage>
</organism>
<evidence type="ECO:0000313" key="5">
    <source>
        <dbReference type="EMBL" id="RDY27535.1"/>
    </source>
</evidence>
<dbReference type="SMART" id="SM00345">
    <property type="entry name" value="HTH_GNTR"/>
    <property type="match status" value="1"/>
</dbReference>
<protein>
    <submittedName>
        <fullName evidence="5">GntR family transcriptional regulator</fullName>
    </submittedName>
</protein>
<dbReference type="PROSITE" id="PS50949">
    <property type="entry name" value="HTH_GNTR"/>
    <property type="match status" value="1"/>
</dbReference>
<dbReference type="PANTHER" id="PTHR38445">
    <property type="entry name" value="HTH-TYPE TRANSCRIPTIONAL REPRESSOR YTRA"/>
    <property type="match status" value="1"/>
</dbReference>
<comment type="caution">
    <text evidence="5">The sequence shown here is derived from an EMBL/GenBank/DDBJ whole genome shotgun (WGS) entry which is preliminary data.</text>
</comment>
<evidence type="ECO:0000256" key="3">
    <source>
        <dbReference type="ARBA" id="ARBA00023163"/>
    </source>
</evidence>
<feature type="domain" description="HTH gntR-type" evidence="4">
    <location>
        <begin position="9"/>
        <end position="78"/>
    </location>
</feature>
<dbReference type="SUPFAM" id="SSF46785">
    <property type="entry name" value="Winged helix' DNA-binding domain"/>
    <property type="match status" value="1"/>
</dbReference>
<evidence type="ECO:0000259" key="4">
    <source>
        <dbReference type="PROSITE" id="PS50949"/>
    </source>
</evidence>
<evidence type="ECO:0000256" key="1">
    <source>
        <dbReference type="ARBA" id="ARBA00023015"/>
    </source>
</evidence>
<dbReference type="AlphaFoldDB" id="A0A371J469"/>
<accession>A0A371J469</accession>
<evidence type="ECO:0000313" key="6">
    <source>
        <dbReference type="Proteomes" id="UP000215694"/>
    </source>
</evidence>
<dbReference type="CDD" id="cd07377">
    <property type="entry name" value="WHTH_GntR"/>
    <property type="match status" value="1"/>
</dbReference>
<dbReference type="Gene3D" id="1.10.10.10">
    <property type="entry name" value="Winged helix-like DNA-binding domain superfamily/Winged helix DNA-binding domain"/>
    <property type="match status" value="1"/>
</dbReference>
<gene>
    <name evidence="5" type="ORF">CHL78_008700</name>
</gene>
<keyword evidence="1" id="KW-0805">Transcription regulation</keyword>
<evidence type="ECO:0000256" key="2">
    <source>
        <dbReference type="ARBA" id="ARBA00023125"/>
    </source>
</evidence>
<dbReference type="EMBL" id="NOJY02000012">
    <property type="protein sequence ID" value="RDY27535.1"/>
    <property type="molecule type" value="Genomic_DNA"/>
</dbReference>
<proteinExistence type="predicted"/>
<reference evidence="5 6" key="1">
    <citation type="journal article" date="2017" name="Genome Announc.">
        <title>Draft Genome Sequence of Romboutsia weinsteinii sp. nov. Strain CCRI-19649(T) Isolated from Surface Water.</title>
        <authorList>
            <person name="Maheux A.F."/>
            <person name="Boudreau D.K."/>
            <person name="Berube E."/>
            <person name="Boissinot M."/>
            <person name="Cantin P."/>
            <person name="Raymond F."/>
            <person name="Corbeil J."/>
            <person name="Omar R.F."/>
            <person name="Bergeron M.G."/>
        </authorList>
    </citation>
    <scope>NUCLEOTIDE SEQUENCE [LARGE SCALE GENOMIC DNA]</scope>
    <source>
        <strain evidence="5 6">CCRI-19649</strain>
    </source>
</reference>
<name>A0A371J469_9FIRM</name>